<gene>
    <name evidence="1" type="ORF">H9789_11445</name>
</gene>
<reference evidence="1" key="1">
    <citation type="journal article" date="2021" name="PeerJ">
        <title>Extensive microbial diversity within the chicken gut microbiome revealed by metagenomics and culture.</title>
        <authorList>
            <person name="Gilroy R."/>
            <person name="Ravi A."/>
            <person name="Getino M."/>
            <person name="Pursley I."/>
            <person name="Horton D.L."/>
            <person name="Alikhan N.F."/>
            <person name="Baker D."/>
            <person name="Gharbi K."/>
            <person name="Hall N."/>
            <person name="Watson M."/>
            <person name="Adriaenssens E.M."/>
            <person name="Foster-Nyarko E."/>
            <person name="Jarju S."/>
            <person name="Secka A."/>
            <person name="Antonio M."/>
            <person name="Oren A."/>
            <person name="Chaudhuri R.R."/>
            <person name="La Ragione R."/>
            <person name="Hildebrand F."/>
            <person name="Pallen M.J."/>
        </authorList>
    </citation>
    <scope>NUCLEOTIDE SEQUENCE</scope>
    <source>
        <strain evidence="1">G3-2149</strain>
    </source>
</reference>
<accession>A0A9E2P1Z1</accession>
<reference evidence="1" key="2">
    <citation type="submission" date="2021-04" db="EMBL/GenBank/DDBJ databases">
        <authorList>
            <person name="Gilroy R."/>
        </authorList>
    </citation>
    <scope>NUCLEOTIDE SEQUENCE</scope>
    <source>
        <strain evidence="1">G3-2149</strain>
    </source>
</reference>
<sequence>MGDFEQDLLQDAADDARTVEFIKNYLPQDVKGKFTDDELYYFLDVIVDYYATSGVLENSQPDEDGFIDIDLEEVVKYVVEQAHKDKIGDFDPEDVMWVVQGEAEFSDSLDEEE</sequence>
<protein>
    <submittedName>
        <fullName evidence="1">Uncharacterized protein</fullName>
    </submittedName>
</protein>
<name>A0A9E2P1Z1_9BACT</name>
<dbReference type="Proteomes" id="UP000823865">
    <property type="component" value="Unassembled WGS sequence"/>
</dbReference>
<dbReference type="AlphaFoldDB" id="A0A9E2P1Z1"/>
<comment type="caution">
    <text evidence="1">The sequence shown here is derived from an EMBL/GenBank/DDBJ whole genome shotgun (WGS) entry which is preliminary data.</text>
</comment>
<evidence type="ECO:0000313" key="1">
    <source>
        <dbReference type="EMBL" id="MBU3854404.1"/>
    </source>
</evidence>
<proteinExistence type="predicted"/>
<evidence type="ECO:0000313" key="2">
    <source>
        <dbReference type="Proteomes" id="UP000823865"/>
    </source>
</evidence>
<organism evidence="1 2">
    <name type="scientific">Candidatus Paraprevotella stercoravium</name>
    <dbReference type="NCBI Taxonomy" id="2838725"/>
    <lineage>
        <taxon>Bacteria</taxon>
        <taxon>Pseudomonadati</taxon>
        <taxon>Bacteroidota</taxon>
        <taxon>Bacteroidia</taxon>
        <taxon>Bacteroidales</taxon>
        <taxon>Prevotellaceae</taxon>
        <taxon>Paraprevotella</taxon>
    </lineage>
</organism>
<dbReference type="EMBL" id="JAHLFU010000231">
    <property type="protein sequence ID" value="MBU3854404.1"/>
    <property type="molecule type" value="Genomic_DNA"/>
</dbReference>